<dbReference type="InterPro" id="IPR006405">
    <property type="entry name" value="Nic_PRibTrfase_pncB"/>
</dbReference>
<dbReference type="InterPro" id="IPR007229">
    <property type="entry name" value="Nic_PRibTrfase-Fam"/>
</dbReference>
<feature type="domain" description="Nicotinate phosphoribosyltransferase N-terminal" evidence="11">
    <location>
        <begin position="7"/>
        <end position="130"/>
    </location>
</feature>
<dbReference type="EC" id="6.3.4.21" evidence="3 9"/>
<dbReference type="NCBIfam" id="NF006695">
    <property type="entry name" value="PRK09243.1-2"/>
    <property type="match status" value="1"/>
</dbReference>
<dbReference type="PANTHER" id="PTHR11098:SF1">
    <property type="entry name" value="NICOTINATE PHOSPHORIBOSYLTRANSFERASE"/>
    <property type="match status" value="1"/>
</dbReference>
<name>A0A9D1W1Z5_9FIRM</name>
<reference evidence="13" key="1">
    <citation type="journal article" date="2021" name="PeerJ">
        <title>Extensive microbial diversity within the chicken gut microbiome revealed by metagenomics and culture.</title>
        <authorList>
            <person name="Gilroy R."/>
            <person name="Ravi A."/>
            <person name="Getino M."/>
            <person name="Pursley I."/>
            <person name="Horton D.L."/>
            <person name="Alikhan N.F."/>
            <person name="Baker D."/>
            <person name="Gharbi K."/>
            <person name="Hall N."/>
            <person name="Watson M."/>
            <person name="Adriaenssens E.M."/>
            <person name="Foster-Nyarko E."/>
            <person name="Jarju S."/>
            <person name="Secka A."/>
            <person name="Antonio M."/>
            <person name="Oren A."/>
            <person name="Chaudhuri R.R."/>
            <person name="La Ragione R."/>
            <person name="Hildebrand F."/>
            <person name="Pallen M.J."/>
        </authorList>
    </citation>
    <scope>NUCLEOTIDE SEQUENCE</scope>
    <source>
        <strain evidence="13">2189</strain>
    </source>
</reference>
<evidence type="ECO:0000259" key="11">
    <source>
        <dbReference type="Pfam" id="PF17767"/>
    </source>
</evidence>
<keyword evidence="13" id="KW-0328">Glycosyltransferase</keyword>
<dbReference type="PANTHER" id="PTHR11098">
    <property type="entry name" value="NICOTINATE PHOSPHORIBOSYLTRANSFERASE"/>
    <property type="match status" value="1"/>
</dbReference>
<evidence type="ECO:0000256" key="3">
    <source>
        <dbReference type="ARBA" id="ARBA00013236"/>
    </source>
</evidence>
<gene>
    <name evidence="13" type="ORF">H9851_07135</name>
</gene>
<comment type="function">
    <text evidence="9">Catalyzes the first step in the biosynthesis of NAD from nicotinic acid, the ATP-dependent synthesis of beta-nicotinate D-ribonucleotide from nicotinate and 5-phospho-D-ribose 1-phosphate.</text>
</comment>
<evidence type="ECO:0000256" key="8">
    <source>
        <dbReference type="ARBA" id="ARBA00048668"/>
    </source>
</evidence>
<dbReference type="InterPro" id="IPR036068">
    <property type="entry name" value="Nicotinate_pribotase-like_C"/>
</dbReference>
<evidence type="ECO:0000256" key="1">
    <source>
        <dbReference type="ARBA" id="ARBA00004952"/>
    </source>
</evidence>
<dbReference type="Pfam" id="PF17956">
    <property type="entry name" value="NAPRTase_C"/>
    <property type="match status" value="1"/>
</dbReference>
<dbReference type="NCBIfam" id="TIGR01513">
    <property type="entry name" value="NAPRTase_put"/>
    <property type="match status" value="1"/>
</dbReference>
<dbReference type="Proteomes" id="UP000886847">
    <property type="component" value="Unassembled WGS sequence"/>
</dbReference>
<evidence type="ECO:0000256" key="9">
    <source>
        <dbReference type="RuleBase" id="RU365100"/>
    </source>
</evidence>
<dbReference type="PIRSF" id="PIRSF000484">
    <property type="entry name" value="NAPRT"/>
    <property type="match status" value="1"/>
</dbReference>
<dbReference type="SUPFAM" id="SSF54675">
    <property type="entry name" value="Nicotinate/Quinolinate PRTase N-terminal domain-like"/>
    <property type="match status" value="1"/>
</dbReference>
<organism evidence="13 14">
    <name type="scientific">Candidatus Borkfalkia faecavium</name>
    <dbReference type="NCBI Taxonomy" id="2838508"/>
    <lineage>
        <taxon>Bacteria</taxon>
        <taxon>Bacillati</taxon>
        <taxon>Bacillota</taxon>
        <taxon>Clostridia</taxon>
        <taxon>Christensenellales</taxon>
        <taxon>Christensenellaceae</taxon>
        <taxon>Candidatus Borkfalkia</taxon>
    </lineage>
</organism>
<dbReference type="Pfam" id="PF17767">
    <property type="entry name" value="NAPRTase_N"/>
    <property type="match status" value="1"/>
</dbReference>
<comment type="pathway">
    <text evidence="1 9">Cofactor biosynthesis; NAD(+) biosynthesis; nicotinate D-ribonucleotide from nicotinate: step 1/1.</text>
</comment>
<dbReference type="Pfam" id="PF04095">
    <property type="entry name" value="NAPRTase"/>
    <property type="match status" value="1"/>
</dbReference>
<sequence>MARNLTLLTDLYQLTMMSGYFKSGKTEDVAVFDLFFRRNNIITYSVAAGLEQAVEYIRSIRFTEDDIAYLRSLHLFGEDFLEYLKGFRFTGDVYAVPEGTLVFPEEPIITVKAPVLEAQFVETALLNIVNHQTLIASKSAKIAYVAQGDSVMEFGLRRAQGPDAGVYGARAAVIGGCTSTSNVLAGQLFGIPVAGTHAHSWVMNFPSEYEAFKAYAAVFPDACMLLVDTYDTLRSGVPNAIRVFEELRAEGHEPVGIRLDSGDLAYLSKRARRMLDEAGFPNTVICASGDLDEYLIASLKNQGAKIDLWGVGTKLITSADMPSLGGVYKLSCLYPAGGGEVPKIKLSDNSDKITNPAFKDVWRIYDKKTGKAEADLIVVRGEVPDESKPLTIFHPKETWKRTTFTDYTVRPLTVQVIRGGELAMPLPSLADICAYAAREKESFWDEYKRNDNPHVYKVDLSQRLFDIKNQLIESIRGSHG</sequence>
<dbReference type="GO" id="GO:0004516">
    <property type="term" value="F:nicotinate phosphoribosyltransferase activity"/>
    <property type="evidence" value="ECO:0007669"/>
    <property type="project" value="UniProtKB-UniRule"/>
</dbReference>
<dbReference type="EMBL" id="DXEW01000034">
    <property type="protein sequence ID" value="HIX51033.1"/>
    <property type="molecule type" value="Genomic_DNA"/>
</dbReference>
<keyword evidence="4" id="KW-0597">Phosphoprotein</keyword>
<dbReference type="FunFam" id="3.20.20.70:FF:000076">
    <property type="entry name" value="Nicotinate phosphoribosyltransferase"/>
    <property type="match status" value="1"/>
</dbReference>
<keyword evidence="5 9" id="KW-0436">Ligase</keyword>
<dbReference type="CDD" id="cd01570">
    <property type="entry name" value="NAPRTase_A"/>
    <property type="match status" value="1"/>
</dbReference>
<dbReference type="Gene3D" id="3.20.20.70">
    <property type="entry name" value="Aldolase class I"/>
    <property type="match status" value="1"/>
</dbReference>
<feature type="domain" description="Nicotinate phosphoribosyltransferase C-terminal" evidence="12">
    <location>
        <begin position="359"/>
        <end position="468"/>
    </location>
</feature>
<comment type="catalytic activity">
    <reaction evidence="8 9">
        <text>5-phospho-alpha-D-ribose 1-diphosphate + nicotinate + ATP + H2O = nicotinate beta-D-ribonucleotide + ADP + phosphate + diphosphate</text>
        <dbReference type="Rhea" id="RHEA:36163"/>
        <dbReference type="ChEBI" id="CHEBI:15377"/>
        <dbReference type="ChEBI" id="CHEBI:30616"/>
        <dbReference type="ChEBI" id="CHEBI:32544"/>
        <dbReference type="ChEBI" id="CHEBI:33019"/>
        <dbReference type="ChEBI" id="CHEBI:43474"/>
        <dbReference type="ChEBI" id="CHEBI:57502"/>
        <dbReference type="ChEBI" id="CHEBI:58017"/>
        <dbReference type="ChEBI" id="CHEBI:456216"/>
        <dbReference type="EC" id="6.3.4.21"/>
    </reaction>
</comment>
<comment type="PTM">
    <text evidence="9">Transiently phosphorylated on a His residue during the reaction cycle. Phosphorylation strongly increases the affinity for substrates and increases the rate of nicotinate D-ribonucleotide production. Dephosphorylation regenerates the low-affinity form of the enzyme, leading to product release.</text>
</comment>
<feature type="domain" description="Nicotinate/nicotinamide phosphoribosyltransferase" evidence="10">
    <location>
        <begin position="151"/>
        <end position="333"/>
    </location>
</feature>
<dbReference type="GO" id="GO:0005829">
    <property type="term" value="C:cytosol"/>
    <property type="evidence" value="ECO:0007669"/>
    <property type="project" value="TreeGrafter"/>
</dbReference>
<dbReference type="InterPro" id="IPR041619">
    <property type="entry name" value="NAPRTase_C"/>
</dbReference>
<evidence type="ECO:0000259" key="12">
    <source>
        <dbReference type="Pfam" id="PF17956"/>
    </source>
</evidence>
<proteinExistence type="inferred from homology"/>
<dbReference type="AlphaFoldDB" id="A0A9D1W1Z5"/>
<dbReference type="GO" id="GO:0047280">
    <property type="term" value="F:nicotinamide phosphoribosyltransferase activity"/>
    <property type="evidence" value="ECO:0007669"/>
    <property type="project" value="UniProtKB-ARBA"/>
</dbReference>
<evidence type="ECO:0000256" key="5">
    <source>
        <dbReference type="ARBA" id="ARBA00022598"/>
    </source>
</evidence>
<dbReference type="NCBIfam" id="NF009131">
    <property type="entry name" value="PRK12484.1"/>
    <property type="match status" value="1"/>
</dbReference>
<dbReference type="Gene3D" id="3.20.140.10">
    <property type="entry name" value="nicotinate phosphoribosyltransferase"/>
    <property type="match status" value="1"/>
</dbReference>
<keyword evidence="6 9" id="KW-0662">Pyridine nucleotide biosynthesis</keyword>
<comment type="similarity">
    <text evidence="2 9">Belongs to the NAPRTase family.</text>
</comment>
<evidence type="ECO:0000256" key="4">
    <source>
        <dbReference type="ARBA" id="ARBA00022553"/>
    </source>
</evidence>
<evidence type="ECO:0000256" key="7">
    <source>
        <dbReference type="ARBA" id="ARBA00022679"/>
    </source>
</evidence>
<keyword evidence="7 9" id="KW-0808">Transferase</keyword>
<comment type="caution">
    <text evidence="13">The sequence shown here is derived from an EMBL/GenBank/DDBJ whole genome shotgun (WGS) entry which is preliminary data.</text>
</comment>
<evidence type="ECO:0000259" key="10">
    <source>
        <dbReference type="Pfam" id="PF04095"/>
    </source>
</evidence>
<evidence type="ECO:0000313" key="14">
    <source>
        <dbReference type="Proteomes" id="UP000886847"/>
    </source>
</evidence>
<evidence type="ECO:0000313" key="13">
    <source>
        <dbReference type="EMBL" id="HIX51033.1"/>
    </source>
</evidence>
<dbReference type="InterPro" id="IPR013785">
    <property type="entry name" value="Aldolase_TIM"/>
</dbReference>
<evidence type="ECO:0000256" key="2">
    <source>
        <dbReference type="ARBA" id="ARBA00010897"/>
    </source>
</evidence>
<reference evidence="13" key="2">
    <citation type="submission" date="2021-04" db="EMBL/GenBank/DDBJ databases">
        <authorList>
            <person name="Gilroy R."/>
        </authorList>
    </citation>
    <scope>NUCLEOTIDE SEQUENCE</scope>
    <source>
        <strain evidence="13">2189</strain>
    </source>
</reference>
<evidence type="ECO:0000256" key="6">
    <source>
        <dbReference type="ARBA" id="ARBA00022642"/>
    </source>
</evidence>
<accession>A0A9D1W1Z5</accession>
<dbReference type="SUPFAM" id="SSF51690">
    <property type="entry name" value="Nicotinate/Quinolinate PRTase C-terminal domain-like"/>
    <property type="match status" value="1"/>
</dbReference>
<dbReference type="InterPro" id="IPR041525">
    <property type="entry name" value="N/Namide_PRibTrfase"/>
</dbReference>
<dbReference type="InterPro" id="IPR040727">
    <property type="entry name" value="NAPRTase_N"/>
</dbReference>
<protein>
    <recommendedName>
        <fullName evidence="3 9">Nicotinate phosphoribosyltransferase</fullName>
        <ecNumber evidence="3 9">6.3.4.21</ecNumber>
    </recommendedName>
</protein>
<dbReference type="GO" id="GO:0034355">
    <property type="term" value="P:NAD+ biosynthetic process via the salvage pathway"/>
    <property type="evidence" value="ECO:0007669"/>
    <property type="project" value="TreeGrafter"/>
</dbReference>